<dbReference type="PANTHER" id="PTHR30055:SF148">
    <property type="entry name" value="TETR-FAMILY TRANSCRIPTIONAL REGULATOR"/>
    <property type="match status" value="1"/>
</dbReference>
<feature type="DNA-binding region" description="H-T-H motif" evidence="4">
    <location>
        <begin position="33"/>
        <end position="52"/>
    </location>
</feature>
<dbReference type="Gene3D" id="1.10.357.10">
    <property type="entry name" value="Tetracycline Repressor, domain 2"/>
    <property type="match status" value="1"/>
</dbReference>
<dbReference type="EMBL" id="JBIAXI010000015">
    <property type="protein sequence ID" value="MFF4775912.1"/>
    <property type="molecule type" value="Genomic_DNA"/>
</dbReference>
<keyword evidence="7" id="KW-1185">Reference proteome</keyword>
<dbReference type="SUPFAM" id="SSF48498">
    <property type="entry name" value="Tetracyclin repressor-like, C-terminal domain"/>
    <property type="match status" value="1"/>
</dbReference>
<evidence type="ECO:0000256" key="3">
    <source>
        <dbReference type="ARBA" id="ARBA00023163"/>
    </source>
</evidence>
<proteinExistence type="predicted"/>
<accession>A0ABW6VCT1</accession>
<name>A0ABW6VCT1_MICFU</name>
<evidence type="ECO:0000313" key="6">
    <source>
        <dbReference type="EMBL" id="MFF4775912.1"/>
    </source>
</evidence>
<dbReference type="Gene3D" id="1.10.10.60">
    <property type="entry name" value="Homeodomain-like"/>
    <property type="match status" value="1"/>
</dbReference>
<sequence length="204" mass="21828">MEQRPGGRSARVRDAVRQATLAELAEHGYSGLTVENVAIRSGVHKTTVYRRWGSVEGLIADALELAREEPWPIPDTGSFRDDLRAIVRLVQGGFADPVAGPISAAFVAAAVQNGDAARSLHDFFMARHEQAAEVVRRAVERGELPADTDGADVIRMAVAPIYYRLFVTHEPVTERDAVRAADAAAAAARAGVIHGDPAGRAADQ</sequence>
<feature type="domain" description="HTH tetR-type" evidence="5">
    <location>
        <begin position="10"/>
        <end position="70"/>
    </location>
</feature>
<dbReference type="SUPFAM" id="SSF46689">
    <property type="entry name" value="Homeodomain-like"/>
    <property type="match status" value="1"/>
</dbReference>
<reference evidence="6 7" key="1">
    <citation type="submission" date="2024-10" db="EMBL/GenBank/DDBJ databases">
        <title>The Natural Products Discovery Center: Release of the First 8490 Sequenced Strains for Exploring Actinobacteria Biosynthetic Diversity.</title>
        <authorList>
            <person name="Kalkreuter E."/>
            <person name="Kautsar S.A."/>
            <person name="Yang D."/>
            <person name="Bader C.D."/>
            <person name="Teijaro C.N."/>
            <person name="Fluegel L."/>
            <person name="Davis C.M."/>
            <person name="Simpson J.R."/>
            <person name="Lauterbach L."/>
            <person name="Steele A.D."/>
            <person name="Gui C."/>
            <person name="Meng S."/>
            <person name="Li G."/>
            <person name="Viehrig K."/>
            <person name="Ye F."/>
            <person name="Su P."/>
            <person name="Kiefer A.F."/>
            <person name="Nichols A."/>
            <person name="Cepeda A.J."/>
            <person name="Yan W."/>
            <person name="Fan B."/>
            <person name="Jiang Y."/>
            <person name="Adhikari A."/>
            <person name="Zheng C.-J."/>
            <person name="Schuster L."/>
            <person name="Cowan T.M."/>
            <person name="Smanski M.J."/>
            <person name="Chevrette M.G."/>
            <person name="De Carvalho L.P.S."/>
            <person name="Shen B."/>
        </authorList>
    </citation>
    <scope>NUCLEOTIDE SEQUENCE [LARGE SCALE GENOMIC DNA]</scope>
    <source>
        <strain evidence="6 7">NPDC001281</strain>
    </source>
</reference>
<evidence type="ECO:0000259" key="5">
    <source>
        <dbReference type="PROSITE" id="PS50977"/>
    </source>
</evidence>
<dbReference type="InterPro" id="IPR009057">
    <property type="entry name" value="Homeodomain-like_sf"/>
</dbReference>
<evidence type="ECO:0000256" key="2">
    <source>
        <dbReference type="ARBA" id="ARBA00023125"/>
    </source>
</evidence>
<organism evidence="6 7">
    <name type="scientific">Microtetraspora fusca</name>
    <dbReference type="NCBI Taxonomy" id="1997"/>
    <lineage>
        <taxon>Bacteria</taxon>
        <taxon>Bacillati</taxon>
        <taxon>Actinomycetota</taxon>
        <taxon>Actinomycetes</taxon>
        <taxon>Streptosporangiales</taxon>
        <taxon>Streptosporangiaceae</taxon>
        <taxon>Microtetraspora</taxon>
    </lineage>
</organism>
<keyword evidence="1" id="KW-0805">Transcription regulation</keyword>
<dbReference type="PANTHER" id="PTHR30055">
    <property type="entry name" value="HTH-TYPE TRANSCRIPTIONAL REGULATOR RUTR"/>
    <property type="match status" value="1"/>
</dbReference>
<dbReference type="InterPro" id="IPR011075">
    <property type="entry name" value="TetR_C"/>
</dbReference>
<protein>
    <submittedName>
        <fullName evidence="6">TetR/AcrR family transcriptional regulator</fullName>
    </submittedName>
</protein>
<dbReference type="Proteomes" id="UP001602119">
    <property type="component" value="Unassembled WGS sequence"/>
</dbReference>
<keyword evidence="3" id="KW-0804">Transcription</keyword>
<dbReference type="Pfam" id="PF16859">
    <property type="entry name" value="TetR_C_11"/>
    <property type="match status" value="1"/>
</dbReference>
<dbReference type="RefSeq" id="WP_387344194.1">
    <property type="nucleotide sequence ID" value="NZ_JBIAXI010000015.1"/>
</dbReference>
<dbReference type="InterPro" id="IPR001647">
    <property type="entry name" value="HTH_TetR"/>
</dbReference>
<comment type="caution">
    <text evidence="6">The sequence shown here is derived from an EMBL/GenBank/DDBJ whole genome shotgun (WGS) entry which is preliminary data.</text>
</comment>
<evidence type="ECO:0000256" key="1">
    <source>
        <dbReference type="ARBA" id="ARBA00023015"/>
    </source>
</evidence>
<dbReference type="PROSITE" id="PS50977">
    <property type="entry name" value="HTH_TETR_2"/>
    <property type="match status" value="1"/>
</dbReference>
<dbReference type="InterPro" id="IPR036271">
    <property type="entry name" value="Tet_transcr_reg_TetR-rel_C_sf"/>
</dbReference>
<evidence type="ECO:0000313" key="7">
    <source>
        <dbReference type="Proteomes" id="UP001602119"/>
    </source>
</evidence>
<gene>
    <name evidence="6" type="ORF">ACFY05_23960</name>
</gene>
<evidence type="ECO:0000256" key="4">
    <source>
        <dbReference type="PROSITE-ProRule" id="PRU00335"/>
    </source>
</evidence>
<dbReference type="Pfam" id="PF00440">
    <property type="entry name" value="TetR_N"/>
    <property type="match status" value="1"/>
</dbReference>
<keyword evidence="2 4" id="KW-0238">DNA-binding</keyword>
<dbReference type="InterPro" id="IPR050109">
    <property type="entry name" value="HTH-type_TetR-like_transc_reg"/>
</dbReference>